<evidence type="ECO:0000313" key="3">
    <source>
        <dbReference type="Proteomes" id="UP000527355"/>
    </source>
</evidence>
<sequence>MATMLLQRCPSDRPSAEADCAAPAPRAPWRELTLYPRRRRGLWRSLPLWCCNLRGRSPRGTAGGVAGAKGPGKQSTKLGAGHRGSSWDTGEMPASQTARTPAGMVRERPHVATGAPDLQPPVPPASLGQRLRCGPRKGGDARLALMLCCQRKQNFNGSAPGSGATSQAPIARKQYSFKPVAVKEV</sequence>
<comment type="caution">
    <text evidence="2">The sequence shown here is derived from an EMBL/GenBank/DDBJ whole genome shotgun (WGS) entry which is preliminary data.</text>
</comment>
<organism evidence="2 3">
    <name type="scientific">Myotis myotis</name>
    <name type="common">Greater mouse-eared bat</name>
    <name type="synonym">Vespertilio myotis</name>
    <dbReference type="NCBI Taxonomy" id="51298"/>
    <lineage>
        <taxon>Eukaryota</taxon>
        <taxon>Metazoa</taxon>
        <taxon>Chordata</taxon>
        <taxon>Craniata</taxon>
        <taxon>Vertebrata</taxon>
        <taxon>Euteleostomi</taxon>
        <taxon>Mammalia</taxon>
        <taxon>Eutheria</taxon>
        <taxon>Laurasiatheria</taxon>
        <taxon>Chiroptera</taxon>
        <taxon>Yangochiroptera</taxon>
        <taxon>Vespertilionidae</taxon>
        <taxon>Myotis</taxon>
    </lineage>
</organism>
<proteinExistence type="predicted"/>
<gene>
    <name evidence="2" type="ORF">mMyoMyo1_009585</name>
</gene>
<name>A0A7J7ZWV5_MYOMY</name>
<dbReference type="EMBL" id="JABWUV010000002">
    <property type="protein sequence ID" value="KAF6378654.1"/>
    <property type="molecule type" value="Genomic_DNA"/>
</dbReference>
<keyword evidence="3" id="KW-1185">Reference proteome</keyword>
<dbReference type="Proteomes" id="UP000527355">
    <property type="component" value="Unassembled WGS sequence"/>
</dbReference>
<evidence type="ECO:0000313" key="2">
    <source>
        <dbReference type="EMBL" id="KAF6378654.1"/>
    </source>
</evidence>
<feature type="region of interest" description="Disordered" evidence="1">
    <location>
        <begin position="1"/>
        <end position="20"/>
    </location>
</feature>
<dbReference type="AlphaFoldDB" id="A0A7J7ZWV5"/>
<feature type="compositionally biased region" description="Gly residues" evidence="1">
    <location>
        <begin position="61"/>
        <end position="70"/>
    </location>
</feature>
<protein>
    <submittedName>
        <fullName evidence="2">Uncharacterized protein</fullName>
    </submittedName>
</protein>
<reference evidence="2 3" key="1">
    <citation type="journal article" date="2020" name="Nature">
        <title>Six reference-quality genomes reveal evolution of bat adaptations.</title>
        <authorList>
            <person name="Jebb D."/>
            <person name="Huang Z."/>
            <person name="Pippel M."/>
            <person name="Hughes G.M."/>
            <person name="Lavrichenko K."/>
            <person name="Devanna P."/>
            <person name="Winkler S."/>
            <person name="Jermiin L.S."/>
            <person name="Skirmuntt E.C."/>
            <person name="Katzourakis A."/>
            <person name="Burkitt-Gray L."/>
            <person name="Ray D.A."/>
            <person name="Sullivan K.A.M."/>
            <person name="Roscito J.G."/>
            <person name="Kirilenko B.M."/>
            <person name="Davalos L.M."/>
            <person name="Corthals A.P."/>
            <person name="Power M.L."/>
            <person name="Jones G."/>
            <person name="Ransome R.D."/>
            <person name="Dechmann D.K.N."/>
            <person name="Locatelli A.G."/>
            <person name="Puechmaille S.J."/>
            <person name="Fedrigo O."/>
            <person name="Jarvis E.D."/>
            <person name="Hiller M."/>
            <person name="Vernes S.C."/>
            <person name="Myers E.W."/>
            <person name="Teeling E.C."/>
        </authorList>
    </citation>
    <scope>NUCLEOTIDE SEQUENCE [LARGE SCALE GENOMIC DNA]</scope>
    <source>
        <strain evidence="2">MMyoMyo1</strain>
        <tissue evidence="2">Flight muscle</tissue>
    </source>
</reference>
<evidence type="ECO:0000256" key="1">
    <source>
        <dbReference type="SAM" id="MobiDB-lite"/>
    </source>
</evidence>
<feature type="region of interest" description="Disordered" evidence="1">
    <location>
        <begin position="60"/>
        <end position="102"/>
    </location>
</feature>
<accession>A0A7J7ZWV5</accession>